<comment type="subcellular location">
    <subcellularLocation>
        <location evidence="1">Cell membrane</location>
        <topology evidence="1">Single-pass membrane protein</topology>
    </subcellularLocation>
</comment>
<comment type="similarity">
    <text evidence="2">Belongs to the YajC family.</text>
</comment>
<evidence type="ECO:0000256" key="10">
    <source>
        <dbReference type="ARBA" id="ARBA00023136"/>
    </source>
</evidence>
<evidence type="ECO:0000256" key="12">
    <source>
        <dbReference type="SAM" id="Phobius"/>
    </source>
</evidence>
<evidence type="ECO:0000256" key="6">
    <source>
        <dbReference type="ARBA" id="ARBA00022692"/>
    </source>
</evidence>
<evidence type="ECO:0000256" key="4">
    <source>
        <dbReference type="ARBA" id="ARBA00022448"/>
    </source>
</evidence>
<dbReference type="NCBIfam" id="TIGR00739">
    <property type="entry name" value="yajC"/>
    <property type="match status" value="1"/>
</dbReference>
<dbReference type="Pfam" id="PF02699">
    <property type="entry name" value="YajC"/>
    <property type="match status" value="1"/>
</dbReference>
<feature type="transmembrane region" description="Helical" evidence="12">
    <location>
        <begin position="20"/>
        <end position="36"/>
    </location>
</feature>
<proteinExistence type="inferred from homology"/>
<organism evidence="13 14">
    <name type="scientific">Chryseobacterium endalhagicum</name>
    <dbReference type="NCBI Taxonomy" id="2797638"/>
    <lineage>
        <taxon>Bacteria</taxon>
        <taxon>Pseudomonadati</taxon>
        <taxon>Bacteroidota</taxon>
        <taxon>Flavobacteriia</taxon>
        <taxon>Flavobacteriales</taxon>
        <taxon>Weeksellaceae</taxon>
        <taxon>Chryseobacterium group</taxon>
        <taxon>Chryseobacterium</taxon>
    </lineage>
</organism>
<keyword evidence="9" id="KW-0811">Translocation</keyword>
<evidence type="ECO:0000256" key="11">
    <source>
        <dbReference type="SAM" id="MobiDB-lite"/>
    </source>
</evidence>
<evidence type="ECO:0000256" key="8">
    <source>
        <dbReference type="ARBA" id="ARBA00022989"/>
    </source>
</evidence>
<evidence type="ECO:0000256" key="3">
    <source>
        <dbReference type="ARBA" id="ARBA00014962"/>
    </source>
</evidence>
<evidence type="ECO:0000313" key="14">
    <source>
        <dbReference type="Proteomes" id="UP000661696"/>
    </source>
</evidence>
<protein>
    <recommendedName>
        <fullName evidence="3">Sec translocon accessory complex subunit YajC</fullName>
    </recommendedName>
</protein>
<sequence length="124" mass="13858">MNTLSIFLQAAAQGGNSSMMLIMMGVMFVGFYFLMIRPQMRKQKQEKTFQETLKVGTRVVLTSGLHGRIAQVQDDGFVIETLSGKLKFEKAAVSREFTEARFGDKAKAAADKTAEKKEIDTEKK</sequence>
<keyword evidence="6 12" id="KW-0812">Transmembrane</keyword>
<gene>
    <name evidence="13" type="primary">yajC</name>
    <name evidence="13" type="ORF">JET18_00585</name>
</gene>
<dbReference type="SMART" id="SM01323">
    <property type="entry name" value="YajC"/>
    <property type="match status" value="1"/>
</dbReference>
<evidence type="ECO:0000256" key="5">
    <source>
        <dbReference type="ARBA" id="ARBA00022475"/>
    </source>
</evidence>
<feature type="region of interest" description="Disordered" evidence="11">
    <location>
        <begin position="103"/>
        <end position="124"/>
    </location>
</feature>
<dbReference type="PANTHER" id="PTHR33909">
    <property type="entry name" value="SEC TRANSLOCON ACCESSORY COMPLEX SUBUNIT YAJC"/>
    <property type="match status" value="1"/>
</dbReference>
<reference evidence="13 14" key="1">
    <citation type="submission" date="2020-12" db="EMBL/GenBank/DDBJ databases">
        <title>Chryseobacterium endoalhailicus sp. nov., isolated from seed of leguminous plant.</title>
        <authorList>
            <person name="Zhang X."/>
        </authorList>
    </citation>
    <scope>NUCLEOTIDE SEQUENCE [LARGE SCALE GENOMIC DNA]</scope>
    <source>
        <strain evidence="13 14">L7</strain>
    </source>
</reference>
<keyword evidence="7" id="KW-0653">Protein transport</keyword>
<accession>A0ABS1QAI1</accession>
<keyword evidence="5" id="KW-1003">Cell membrane</keyword>
<dbReference type="InterPro" id="IPR003849">
    <property type="entry name" value="Preprotein_translocase_YajC"/>
</dbReference>
<dbReference type="Proteomes" id="UP000661696">
    <property type="component" value="Unassembled WGS sequence"/>
</dbReference>
<evidence type="ECO:0000256" key="9">
    <source>
        <dbReference type="ARBA" id="ARBA00023010"/>
    </source>
</evidence>
<evidence type="ECO:0000256" key="7">
    <source>
        <dbReference type="ARBA" id="ARBA00022927"/>
    </source>
</evidence>
<keyword evidence="8 12" id="KW-1133">Transmembrane helix</keyword>
<name>A0ABS1QAI1_9FLAO</name>
<keyword evidence="10 12" id="KW-0472">Membrane</keyword>
<keyword evidence="14" id="KW-1185">Reference proteome</keyword>
<comment type="caution">
    <text evidence="13">The sequence shown here is derived from an EMBL/GenBank/DDBJ whole genome shotgun (WGS) entry which is preliminary data.</text>
</comment>
<evidence type="ECO:0000313" key="13">
    <source>
        <dbReference type="EMBL" id="MBL1219317.1"/>
    </source>
</evidence>
<dbReference type="PANTHER" id="PTHR33909:SF1">
    <property type="entry name" value="SEC TRANSLOCON ACCESSORY COMPLEX SUBUNIT YAJC"/>
    <property type="match status" value="1"/>
</dbReference>
<keyword evidence="4" id="KW-0813">Transport</keyword>
<dbReference type="EMBL" id="JAELVM010000001">
    <property type="protein sequence ID" value="MBL1219317.1"/>
    <property type="molecule type" value="Genomic_DNA"/>
</dbReference>
<dbReference type="PRINTS" id="PR01853">
    <property type="entry name" value="YAJCTRNLCASE"/>
</dbReference>
<evidence type="ECO:0000256" key="2">
    <source>
        <dbReference type="ARBA" id="ARBA00006742"/>
    </source>
</evidence>
<dbReference type="RefSeq" id="WP_202088395.1">
    <property type="nucleotide sequence ID" value="NZ_JAELVM010000001.1"/>
</dbReference>
<evidence type="ECO:0000256" key="1">
    <source>
        <dbReference type="ARBA" id="ARBA00004162"/>
    </source>
</evidence>